<dbReference type="Gene3D" id="1.10.510.10">
    <property type="entry name" value="Transferase(Phosphotransferase) domain 1"/>
    <property type="match status" value="1"/>
</dbReference>
<dbReference type="EnsemblPlants" id="KEH21732">
    <property type="protein sequence ID" value="KEH21732"/>
    <property type="gene ID" value="MTR_7g015760"/>
</dbReference>
<dbReference type="PROSITE" id="PS50011">
    <property type="entry name" value="PROTEIN_KINASE_DOM"/>
    <property type="match status" value="1"/>
</dbReference>
<dbReference type="PANTHER" id="PTHR27003:SF303">
    <property type="entry name" value="TYROSINE KINASE FAMILY PROTEIN"/>
    <property type="match status" value="1"/>
</dbReference>
<dbReference type="AlphaFoldDB" id="A0A072TWA5"/>
<organism evidence="2 4">
    <name type="scientific">Medicago truncatula</name>
    <name type="common">Barrel medic</name>
    <name type="synonym">Medicago tribuloides</name>
    <dbReference type="NCBI Taxonomy" id="3880"/>
    <lineage>
        <taxon>Eukaryota</taxon>
        <taxon>Viridiplantae</taxon>
        <taxon>Streptophyta</taxon>
        <taxon>Embryophyta</taxon>
        <taxon>Tracheophyta</taxon>
        <taxon>Spermatophyta</taxon>
        <taxon>Magnoliopsida</taxon>
        <taxon>eudicotyledons</taxon>
        <taxon>Gunneridae</taxon>
        <taxon>Pentapetalae</taxon>
        <taxon>rosids</taxon>
        <taxon>fabids</taxon>
        <taxon>Fabales</taxon>
        <taxon>Fabaceae</taxon>
        <taxon>Papilionoideae</taxon>
        <taxon>50 kb inversion clade</taxon>
        <taxon>NPAAA clade</taxon>
        <taxon>Hologalegina</taxon>
        <taxon>IRL clade</taxon>
        <taxon>Trifolieae</taxon>
        <taxon>Medicago</taxon>
    </lineage>
</organism>
<accession>A0A072TWA5</accession>
<name>A0A072TWA5_MEDTR</name>
<dbReference type="InterPro" id="IPR011009">
    <property type="entry name" value="Kinase-like_dom_sf"/>
</dbReference>
<dbReference type="Pfam" id="PF07714">
    <property type="entry name" value="PK_Tyr_Ser-Thr"/>
    <property type="match status" value="1"/>
</dbReference>
<reference evidence="2 4" key="1">
    <citation type="journal article" date="2011" name="Nature">
        <title>The Medicago genome provides insight into the evolution of rhizobial symbioses.</title>
        <authorList>
            <person name="Young N.D."/>
            <person name="Debelle F."/>
            <person name="Oldroyd G.E."/>
            <person name="Geurts R."/>
            <person name="Cannon S.B."/>
            <person name="Udvardi M.K."/>
            <person name="Benedito V.A."/>
            <person name="Mayer K.F."/>
            <person name="Gouzy J."/>
            <person name="Schoof H."/>
            <person name="Van de Peer Y."/>
            <person name="Proost S."/>
            <person name="Cook D.R."/>
            <person name="Meyers B.C."/>
            <person name="Spannagl M."/>
            <person name="Cheung F."/>
            <person name="De Mita S."/>
            <person name="Krishnakumar V."/>
            <person name="Gundlach H."/>
            <person name="Zhou S."/>
            <person name="Mudge J."/>
            <person name="Bharti A.K."/>
            <person name="Murray J.D."/>
            <person name="Naoumkina M.A."/>
            <person name="Rosen B."/>
            <person name="Silverstein K.A."/>
            <person name="Tang H."/>
            <person name="Rombauts S."/>
            <person name="Zhao P.X."/>
            <person name="Zhou P."/>
            <person name="Barbe V."/>
            <person name="Bardou P."/>
            <person name="Bechner M."/>
            <person name="Bellec A."/>
            <person name="Berger A."/>
            <person name="Berges H."/>
            <person name="Bidwell S."/>
            <person name="Bisseling T."/>
            <person name="Choisne N."/>
            <person name="Couloux A."/>
            <person name="Denny R."/>
            <person name="Deshpande S."/>
            <person name="Dai X."/>
            <person name="Doyle J.J."/>
            <person name="Dudez A.M."/>
            <person name="Farmer A.D."/>
            <person name="Fouteau S."/>
            <person name="Franken C."/>
            <person name="Gibelin C."/>
            <person name="Gish J."/>
            <person name="Goldstein S."/>
            <person name="Gonzalez A.J."/>
            <person name="Green P.J."/>
            <person name="Hallab A."/>
            <person name="Hartog M."/>
            <person name="Hua A."/>
            <person name="Humphray S.J."/>
            <person name="Jeong D.H."/>
            <person name="Jing Y."/>
            <person name="Jocker A."/>
            <person name="Kenton S.M."/>
            <person name="Kim D.J."/>
            <person name="Klee K."/>
            <person name="Lai H."/>
            <person name="Lang C."/>
            <person name="Lin S."/>
            <person name="Macmil S.L."/>
            <person name="Magdelenat G."/>
            <person name="Matthews L."/>
            <person name="McCorrison J."/>
            <person name="Monaghan E.L."/>
            <person name="Mun J.H."/>
            <person name="Najar F.Z."/>
            <person name="Nicholson C."/>
            <person name="Noirot C."/>
            <person name="O'Bleness M."/>
            <person name="Paule C.R."/>
            <person name="Poulain J."/>
            <person name="Prion F."/>
            <person name="Qin B."/>
            <person name="Qu C."/>
            <person name="Retzel E.F."/>
            <person name="Riddle C."/>
            <person name="Sallet E."/>
            <person name="Samain S."/>
            <person name="Samson N."/>
            <person name="Sanders I."/>
            <person name="Saurat O."/>
            <person name="Scarpelli C."/>
            <person name="Schiex T."/>
            <person name="Segurens B."/>
            <person name="Severin A.J."/>
            <person name="Sherrier D.J."/>
            <person name="Shi R."/>
            <person name="Sims S."/>
            <person name="Singer S.R."/>
            <person name="Sinharoy S."/>
            <person name="Sterck L."/>
            <person name="Viollet A."/>
            <person name="Wang B.B."/>
            <person name="Wang K."/>
            <person name="Wang M."/>
            <person name="Wang X."/>
            <person name="Warfsmann J."/>
            <person name="Weissenbach J."/>
            <person name="White D.D."/>
            <person name="White J.D."/>
            <person name="Wiley G.B."/>
            <person name="Wincker P."/>
            <person name="Xing Y."/>
            <person name="Yang L."/>
            <person name="Yao Z."/>
            <person name="Ying F."/>
            <person name="Zhai J."/>
            <person name="Zhou L."/>
            <person name="Zuber A."/>
            <person name="Denarie J."/>
            <person name="Dixon R.A."/>
            <person name="May G.D."/>
            <person name="Schwartz D.C."/>
            <person name="Rogers J."/>
            <person name="Quetier F."/>
            <person name="Town C.D."/>
            <person name="Roe B.A."/>
        </authorList>
    </citation>
    <scope>NUCLEOTIDE SEQUENCE [LARGE SCALE GENOMIC DNA]</scope>
    <source>
        <strain evidence="2">A17</strain>
        <strain evidence="3 4">cv. Jemalong A17</strain>
    </source>
</reference>
<dbReference type="OrthoDB" id="1658195at2759"/>
<dbReference type="InterPro" id="IPR001245">
    <property type="entry name" value="Ser-Thr/Tyr_kinase_cat_dom"/>
</dbReference>
<evidence type="ECO:0000259" key="1">
    <source>
        <dbReference type="PROSITE" id="PS50011"/>
    </source>
</evidence>
<dbReference type="GO" id="GO:0004714">
    <property type="term" value="F:transmembrane receptor protein tyrosine kinase activity"/>
    <property type="evidence" value="ECO:0007669"/>
    <property type="project" value="InterPro"/>
</dbReference>
<keyword evidence="2" id="KW-0808">Transferase</keyword>
<keyword evidence="4" id="KW-1185">Reference proteome</keyword>
<sequence length="346" mass="40231">MLVKYSKRKSPSKKQYPTVIEERCHQFSLDDLKKSTNNFDEHLRIGLTEFSIAYKGYLKHNGETDYPIAVKRMIHIFNEWKFKKEIELNCQLHHPNLTSFIGFCDHKYEKILVYEYMSNGSLYDHLLLRDMESLSWKKRLEICIGAAKGLHYLHTGAKRAIFHCDIKPQTILLDKNMVPKLSHLGFSLQGKLPNSKPKPVEVNMLNGYMAAKYVLTNTFTDKSDVYSFGMVLLQVACTNYKNTIFDKMIMLDDTYWFSEKSFNPANFLERFPANEIIDPILMRLIAPQCLEVFMDIMKRCLNIEPNERPAMGEVEVELEHALELQEEADCGKSNDDFYLFPSTSST</sequence>
<dbReference type="GO" id="GO:0004672">
    <property type="term" value="F:protein kinase activity"/>
    <property type="evidence" value="ECO:0000318"/>
    <property type="project" value="GO_Central"/>
</dbReference>
<proteinExistence type="predicted"/>
<reference evidence="3" key="3">
    <citation type="submission" date="2015-04" db="UniProtKB">
        <authorList>
            <consortium name="EnsemblPlants"/>
        </authorList>
    </citation>
    <scope>IDENTIFICATION</scope>
    <source>
        <strain evidence="3">cv. Jemalong A17</strain>
    </source>
</reference>
<dbReference type="SUPFAM" id="SSF56112">
    <property type="entry name" value="Protein kinase-like (PK-like)"/>
    <property type="match status" value="1"/>
</dbReference>
<reference evidence="2 4" key="2">
    <citation type="journal article" date="2014" name="BMC Genomics">
        <title>An improved genome release (version Mt4.0) for the model legume Medicago truncatula.</title>
        <authorList>
            <person name="Tang H."/>
            <person name="Krishnakumar V."/>
            <person name="Bidwell S."/>
            <person name="Rosen B."/>
            <person name="Chan A."/>
            <person name="Zhou S."/>
            <person name="Gentzbittel L."/>
            <person name="Childs K.L."/>
            <person name="Yandell M."/>
            <person name="Gundlach H."/>
            <person name="Mayer K.F."/>
            <person name="Schwartz D.C."/>
            <person name="Town C.D."/>
        </authorList>
    </citation>
    <scope>GENOME REANNOTATION</scope>
    <source>
        <strain evidence="2">A17</strain>
        <strain evidence="3 4">cv. Jemalong A17</strain>
    </source>
</reference>
<gene>
    <name evidence="3" type="primary">25497583</name>
    <name evidence="2" type="ordered locus">MTR_7g015760</name>
</gene>
<feature type="domain" description="Protein kinase" evidence="1">
    <location>
        <begin position="39"/>
        <end position="323"/>
    </location>
</feature>
<evidence type="ECO:0000313" key="4">
    <source>
        <dbReference type="Proteomes" id="UP000002051"/>
    </source>
</evidence>
<evidence type="ECO:0000313" key="2">
    <source>
        <dbReference type="EMBL" id="KEH21732.1"/>
    </source>
</evidence>
<dbReference type="PANTHER" id="PTHR27003">
    <property type="entry name" value="OS07G0166700 PROTEIN"/>
    <property type="match status" value="1"/>
</dbReference>
<dbReference type="HOGENOM" id="CLU_000288_21_4_1"/>
<dbReference type="GO" id="GO:0005886">
    <property type="term" value="C:plasma membrane"/>
    <property type="evidence" value="ECO:0000318"/>
    <property type="project" value="GO_Central"/>
</dbReference>
<dbReference type="InterPro" id="IPR045272">
    <property type="entry name" value="ANXUR1/2-like"/>
</dbReference>
<dbReference type="GO" id="GO:0005524">
    <property type="term" value="F:ATP binding"/>
    <property type="evidence" value="ECO:0007669"/>
    <property type="project" value="InterPro"/>
</dbReference>
<dbReference type="Gene3D" id="3.30.200.20">
    <property type="entry name" value="Phosphorylase Kinase, domain 1"/>
    <property type="match status" value="1"/>
</dbReference>
<dbReference type="InterPro" id="IPR000719">
    <property type="entry name" value="Prot_kinase_dom"/>
</dbReference>
<evidence type="ECO:0000313" key="3">
    <source>
        <dbReference type="EnsemblPlants" id="KEH21732"/>
    </source>
</evidence>
<protein>
    <submittedName>
        <fullName evidence="2">Tyrosine kinase family protein</fullName>
    </submittedName>
</protein>
<keyword evidence="2" id="KW-0418">Kinase</keyword>
<dbReference type="Proteomes" id="UP000002051">
    <property type="component" value="Unassembled WGS sequence"/>
</dbReference>
<dbReference type="EMBL" id="CM001223">
    <property type="protein sequence ID" value="KEH21732.1"/>
    <property type="molecule type" value="Genomic_DNA"/>
</dbReference>
<dbReference type="FunFam" id="3.30.200.20:FF:000742">
    <property type="entry name" value="Receptor-like protein kinase ANXUR2"/>
    <property type="match status" value="1"/>
</dbReference>